<dbReference type="SUPFAM" id="SSF51556">
    <property type="entry name" value="Metallo-dependent hydrolases"/>
    <property type="match status" value="1"/>
</dbReference>
<evidence type="ECO:0000313" key="5">
    <source>
        <dbReference type="Proteomes" id="UP001523262"/>
    </source>
</evidence>
<evidence type="ECO:0000256" key="3">
    <source>
        <dbReference type="PROSITE-ProRule" id="PRU00679"/>
    </source>
</evidence>
<protein>
    <submittedName>
        <fullName evidence="4">YolD-like family protein</fullName>
    </submittedName>
</protein>
<gene>
    <name evidence="4" type="ORF">NDK43_26230</name>
</gene>
<proteinExistence type="inferred from homology"/>
<evidence type="ECO:0000256" key="1">
    <source>
        <dbReference type="ARBA" id="ARBA00022723"/>
    </source>
</evidence>
<feature type="modified residue" description="N6-carboxylysine" evidence="3">
    <location>
        <position position="7"/>
    </location>
</feature>
<keyword evidence="1" id="KW-0479">Metal-binding</keyword>
<dbReference type="PANTHER" id="PTHR10819">
    <property type="entry name" value="PHOSPHOTRIESTERASE-RELATED"/>
    <property type="match status" value="1"/>
</dbReference>
<comment type="similarity">
    <text evidence="3">Belongs to the metallo-dependent hydrolases superfamily. Phosphotriesterase family.</text>
</comment>
<organism evidence="4 5">
    <name type="scientific">Neobacillus pocheonensis</name>
    <dbReference type="NCBI Taxonomy" id="363869"/>
    <lineage>
        <taxon>Bacteria</taxon>
        <taxon>Bacillati</taxon>
        <taxon>Bacillota</taxon>
        <taxon>Bacilli</taxon>
        <taxon>Bacillales</taxon>
        <taxon>Bacillaceae</taxon>
        <taxon>Neobacillus</taxon>
    </lineage>
</organism>
<dbReference type="PROSITE" id="PS51347">
    <property type="entry name" value="PHOSPHOTRIESTERASE_2"/>
    <property type="match status" value="1"/>
</dbReference>
<keyword evidence="2" id="KW-0378">Hydrolase</keyword>
<sequence>MTSNQQKKLPERSLASPLIEKSILGAEIGMTEALKTNLDLIKHYLWDDGFTFNVTGHVHYVDPITHQLRIEVKHGEFERVAFEDVVGVKVVDLTYIQQVLDSGAYIGMDRYGQGPLPFAQRNKTLLELLKQGYANRMFLSQDYCCSIDWFDEDHEFYKENPNWSMTYLLDNIIPQLKEEGVSQEDIDRMMCENVDRWFDGASQK</sequence>
<dbReference type="InterPro" id="IPR001559">
    <property type="entry name" value="Phosphotriesterase"/>
</dbReference>
<keyword evidence="5" id="KW-1185">Reference proteome</keyword>
<comment type="caution">
    <text evidence="4">The sequence shown here is derived from an EMBL/GenBank/DDBJ whole genome shotgun (WGS) entry which is preliminary data.</text>
</comment>
<dbReference type="Proteomes" id="UP001523262">
    <property type="component" value="Unassembled WGS sequence"/>
</dbReference>
<evidence type="ECO:0000313" key="4">
    <source>
        <dbReference type="EMBL" id="MCM2535212.1"/>
    </source>
</evidence>
<dbReference type="InterPro" id="IPR032466">
    <property type="entry name" value="Metal_Hydrolase"/>
</dbReference>
<dbReference type="EMBL" id="JAMQCR010000002">
    <property type="protein sequence ID" value="MCM2535212.1"/>
    <property type="molecule type" value="Genomic_DNA"/>
</dbReference>
<accession>A0ABT0WFW8</accession>
<reference evidence="4 5" key="1">
    <citation type="submission" date="2022-06" db="EMBL/GenBank/DDBJ databases">
        <authorList>
            <person name="Jeon C.O."/>
        </authorList>
    </citation>
    <scope>NUCLEOTIDE SEQUENCE [LARGE SCALE GENOMIC DNA]</scope>
    <source>
        <strain evidence="4 5">KCTC 13943</strain>
    </source>
</reference>
<dbReference type="Gene3D" id="3.20.20.140">
    <property type="entry name" value="Metal-dependent hydrolases"/>
    <property type="match status" value="1"/>
</dbReference>
<name>A0ABT0WFW8_9BACI</name>
<evidence type="ECO:0000256" key="2">
    <source>
        <dbReference type="ARBA" id="ARBA00022801"/>
    </source>
</evidence>
<dbReference type="Pfam" id="PF02126">
    <property type="entry name" value="PTE"/>
    <property type="match status" value="1"/>
</dbReference>
<dbReference type="PANTHER" id="PTHR10819:SF3">
    <property type="entry name" value="PHOSPHOTRIESTERASE-RELATED PROTEIN"/>
    <property type="match status" value="1"/>
</dbReference>